<gene>
    <name evidence="2" type="ORF">OAUR00152_LOCUS40912</name>
    <name evidence="3" type="ORF">OAUR00152_LOCUS40913</name>
</gene>
<sequence length="149" mass="16766">MADYPSMQVQKSNSDRGKERLAINDGRSWQDGRSQTEGIKEPACAIERGNCSIGLFDTSEQKNIRTKDFEEIHVHCALLGQGLGQKSSDQLVEEAHLEAKQNFREGVHQHHPDRGGNSTRFHSTSDKWNKVKVAYEVICDAGKCHNCDR</sequence>
<dbReference type="EMBL" id="HBKQ01059963">
    <property type="protein sequence ID" value="CAE2286944.1"/>
    <property type="molecule type" value="Transcribed_RNA"/>
</dbReference>
<dbReference type="AlphaFoldDB" id="A0A6U6L697"/>
<feature type="compositionally biased region" description="Basic and acidic residues" evidence="1">
    <location>
        <begin position="13"/>
        <end position="22"/>
    </location>
</feature>
<dbReference type="InterPro" id="IPR036869">
    <property type="entry name" value="J_dom_sf"/>
</dbReference>
<dbReference type="SUPFAM" id="SSF46565">
    <property type="entry name" value="Chaperone J-domain"/>
    <property type="match status" value="1"/>
</dbReference>
<evidence type="ECO:0000313" key="2">
    <source>
        <dbReference type="EMBL" id="CAE2286944.1"/>
    </source>
</evidence>
<dbReference type="EMBL" id="HBKQ01059965">
    <property type="protein sequence ID" value="CAE2286946.1"/>
    <property type="molecule type" value="Transcribed_RNA"/>
</dbReference>
<accession>A0A6U6L697</accession>
<organism evidence="2">
    <name type="scientific">Odontella aurita</name>
    <dbReference type="NCBI Taxonomy" id="265563"/>
    <lineage>
        <taxon>Eukaryota</taxon>
        <taxon>Sar</taxon>
        <taxon>Stramenopiles</taxon>
        <taxon>Ochrophyta</taxon>
        <taxon>Bacillariophyta</taxon>
        <taxon>Mediophyceae</taxon>
        <taxon>Biddulphiophycidae</taxon>
        <taxon>Eupodiscales</taxon>
        <taxon>Odontellaceae</taxon>
        <taxon>Odontella</taxon>
    </lineage>
</organism>
<dbReference type="Gene3D" id="1.10.287.110">
    <property type="entry name" value="DnaJ domain"/>
    <property type="match status" value="1"/>
</dbReference>
<proteinExistence type="predicted"/>
<evidence type="ECO:0000313" key="3">
    <source>
        <dbReference type="EMBL" id="CAE2286946.1"/>
    </source>
</evidence>
<feature type="region of interest" description="Disordered" evidence="1">
    <location>
        <begin position="1"/>
        <end position="41"/>
    </location>
</feature>
<reference evidence="2" key="1">
    <citation type="submission" date="2021-01" db="EMBL/GenBank/DDBJ databases">
        <authorList>
            <person name="Corre E."/>
            <person name="Pelletier E."/>
            <person name="Niang G."/>
            <person name="Scheremetjew M."/>
            <person name="Finn R."/>
            <person name="Kale V."/>
            <person name="Holt S."/>
            <person name="Cochrane G."/>
            <person name="Meng A."/>
            <person name="Brown T."/>
            <person name="Cohen L."/>
        </authorList>
    </citation>
    <scope>NUCLEOTIDE SEQUENCE</scope>
    <source>
        <strain evidence="2">Isolate 1302-5</strain>
    </source>
</reference>
<evidence type="ECO:0008006" key="4">
    <source>
        <dbReference type="Google" id="ProtNLM"/>
    </source>
</evidence>
<evidence type="ECO:0000256" key="1">
    <source>
        <dbReference type="SAM" id="MobiDB-lite"/>
    </source>
</evidence>
<protein>
    <recommendedName>
        <fullName evidence="4">J domain-containing protein</fullName>
    </recommendedName>
</protein>
<name>A0A6U6L697_9STRA</name>